<dbReference type="EMBL" id="CP123772">
    <property type="protein sequence ID" value="WGO96435.1"/>
    <property type="molecule type" value="Genomic_DNA"/>
</dbReference>
<dbReference type="Gene3D" id="3.40.50.300">
    <property type="entry name" value="P-loop containing nucleotide triphosphate hydrolases"/>
    <property type="match status" value="1"/>
</dbReference>
<dbReference type="InterPro" id="IPR027417">
    <property type="entry name" value="P-loop_NTPase"/>
</dbReference>
<dbReference type="SMART" id="SM00382">
    <property type="entry name" value="AAA"/>
    <property type="match status" value="1"/>
</dbReference>
<dbReference type="RefSeq" id="WP_280945017.1">
    <property type="nucleotide sequence ID" value="NZ_CP123772.1"/>
</dbReference>
<dbReference type="Pfam" id="PF03135">
    <property type="entry name" value="CagE_TrbE_VirB"/>
    <property type="match status" value="1"/>
</dbReference>
<dbReference type="PANTHER" id="PTHR30121:SF12">
    <property type="entry name" value="TYPE IV SECRETION SYSTEM PROTEIN CAGE"/>
    <property type="match status" value="1"/>
</dbReference>
<dbReference type="InterPro" id="IPR051162">
    <property type="entry name" value="T4SS_component"/>
</dbReference>
<proteinExistence type="inferred from homology"/>
<evidence type="ECO:0000259" key="4">
    <source>
        <dbReference type="SMART" id="SM00382"/>
    </source>
</evidence>
<protein>
    <submittedName>
        <fullName evidence="5">Transporter</fullName>
    </submittedName>
</protein>
<reference evidence="5 6" key="1">
    <citation type="journal article" date="2012" name="Appl. Soil Ecol.">
        <title>Isolation and characterization of new plant growth-promoting bacterial endophytes.</title>
        <authorList>
            <person name="Rashid S."/>
            <person name="Charles T.C."/>
            <person name="Glick B.R."/>
        </authorList>
    </citation>
    <scope>NUCLEOTIDE SEQUENCE [LARGE SCALE GENOMIC DNA]</scope>
    <source>
        <strain evidence="5 6">YsS1</strain>
        <plasmid evidence="5 6">unnamed</plasmid>
    </source>
</reference>
<evidence type="ECO:0000256" key="3">
    <source>
        <dbReference type="ARBA" id="ARBA00022840"/>
    </source>
</evidence>
<keyword evidence="6" id="KW-1185">Reference proteome</keyword>
<feature type="domain" description="AAA+ ATPase" evidence="4">
    <location>
        <begin position="457"/>
        <end position="721"/>
    </location>
</feature>
<geneLocation type="plasmid" evidence="5 6">
    <name>unnamed</name>
</geneLocation>
<dbReference type="Proteomes" id="UP001227386">
    <property type="component" value="Plasmid unnamed"/>
</dbReference>
<dbReference type="InterPro" id="IPR003593">
    <property type="entry name" value="AAA+_ATPase"/>
</dbReference>
<dbReference type="InterPro" id="IPR018145">
    <property type="entry name" value="CagE_TrbE_VirB_cntrl_dom"/>
</dbReference>
<keyword evidence="5" id="KW-0614">Plasmid</keyword>
<dbReference type="InterPro" id="IPR043964">
    <property type="entry name" value="P-loop_TraG"/>
</dbReference>
<dbReference type="PANTHER" id="PTHR30121">
    <property type="entry name" value="UNCHARACTERIZED PROTEIN YJGR-RELATED"/>
    <property type="match status" value="1"/>
</dbReference>
<evidence type="ECO:0000256" key="1">
    <source>
        <dbReference type="ARBA" id="ARBA00006512"/>
    </source>
</evidence>
<sequence length="828" mass="93372">MQALKSYRDKAKGVPDLLDWAALIDSGVVLGKSGSLMAGYFYRGQDTASSTEDERNHITMRVNAAMARLGSGWATWHDAVRLPASDYPDREASHFADPVSRLIDEERRERFTSEGAHFESEYALVFYYTPPLRRNTKIQDFVWVDDPTTAKVKPADQALAAFQKALEDLEDTLGDVVKLRRMASYHVVDKFGREHLQDELVNYLSFCLTGDDTPINIPAYGMYMDAYVGGKELWTGDTPRIGNRYVCCVAIEGFPHESYPNILEILEHLPIAYRWSTRMIYLDQHEAISELKKYRRKWKQKVRGFWSQIFKTQGGMVNEDALLMSNQTEAAITDASSQLVTFGYYTPIIVLMGEDRAQLLEHARNVSREIQRTGFECRVESVNAMEAWRGTLPGHPMPNIRRPLVHTLNLADLVPLSSVWAGIDHNPCPFYPDNSPPLMHAATSGATPFRFNLHVGDVGHTLVFGPIGAGKSTLLAAIAAQFRRYRSKTGQRATIYAFDKGNSLWTLVNGCGGKHYDVGGEHSSLAFAPLNSIDTDSDMVWAEEWIATCYQLQTQKAPRPDQIEKIHSTMLSLRHQKKPGERSLTDFCLSIQDTEIRSALAHYTIDGQMGHLLDSTEDGLGETDFAVFEVEELMNLGEKNLIPVLLYLFRRFEKQLKGQPALLLLDEAWIMLGHPVFREKIREWLKVLRKANCAVVPATQSLSDAVKSGIFDVLIESCPVKILLPNDEADKPGTKDHPGPLDLYTMMGLNETQIQILKTSIKKRHYYYMSPQGRRLFDLGLGPVALSFLAVSDKETLAHLRGLLAKHGDQWPYVWLKERGVSYEHLVA</sequence>
<evidence type="ECO:0000313" key="6">
    <source>
        <dbReference type="Proteomes" id="UP001227386"/>
    </source>
</evidence>
<evidence type="ECO:0000256" key="2">
    <source>
        <dbReference type="ARBA" id="ARBA00022741"/>
    </source>
</evidence>
<organism evidence="5 6">
    <name type="scientific">Pseudomonas viciae</name>
    <dbReference type="NCBI Taxonomy" id="2505979"/>
    <lineage>
        <taxon>Bacteria</taxon>
        <taxon>Pseudomonadati</taxon>
        <taxon>Pseudomonadota</taxon>
        <taxon>Gammaproteobacteria</taxon>
        <taxon>Pseudomonadales</taxon>
        <taxon>Pseudomonadaceae</taxon>
        <taxon>Pseudomonas</taxon>
    </lineage>
</organism>
<keyword evidence="3" id="KW-0067">ATP-binding</keyword>
<dbReference type="Pfam" id="PF19044">
    <property type="entry name" value="P-loop_TraG"/>
    <property type="match status" value="1"/>
</dbReference>
<evidence type="ECO:0000313" key="5">
    <source>
        <dbReference type="EMBL" id="WGO96435.1"/>
    </source>
</evidence>
<dbReference type="NCBIfam" id="NF010404">
    <property type="entry name" value="PRK13830.1"/>
    <property type="match status" value="1"/>
</dbReference>
<keyword evidence="2" id="KW-0547">Nucleotide-binding</keyword>
<gene>
    <name evidence="5" type="ORF">QCD61_28140</name>
</gene>
<comment type="similarity">
    <text evidence="1">Belongs to the TrbE/VirB4 family.</text>
</comment>
<dbReference type="SUPFAM" id="SSF52540">
    <property type="entry name" value="P-loop containing nucleoside triphosphate hydrolases"/>
    <property type="match status" value="1"/>
</dbReference>
<accession>A0ABY8PML1</accession>
<name>A0ABY8PML1_9PSED</name>